<dbReference type="PROSITE" id="PS51203">
    <property type="entry name" value="CS"/>
    <property type="match status" value="1"/>
</dbReference>
<protein>
    <submittedName>
        <fullName evidence="3 4">HSP20-like chaperone</fullName>
    </submittedName>
</protein>
<reference evidence="4" key="3">
    <citation type="submission" date="2018-08" db="EMBL/GenBank/DDBJ databases">
        <title>Leveraging single-cell genomics to expand the Fungal Tree of Life.</title>
        <authorList>
            <consortium name="DOE Joint Genome Institute"/>
            <person name="Ahrendt S.R."/>
            <person name="Quandt C.A."/>
            <person name="Ciobanu D."/>
            <person name="Clum A."/>
            <person name="Salamov A."/>
            <person name="Andreopoulos B."/>
            <person name="Cheng J.-F."/>
            <person name="Woyke T."/>
            <person name="Pelin A."/>
            <person name="Henrissat B."/>
            <person name="Reynolds N."/>
            <person name="Benny G.L."/>
            <person name="Smith M.E."/>
            <person name="James T.Y."/>
            <person name="Grigoriev I.V."/>
        </authorList>
    </citation>
    <scope>NUCLEOTIDE SEQUENCE</scope>
    <source>
        <strain evidence="4">CSF55</strain>
    </source>
</reference>
<dbReference type="EMBL" id="ML005187">
    <property type="protein sequence ID" value="RKP19648.1"/>
    <property type="molecule type" value="Genomic_DNA"/>
</dbReference>
<dbReference type="GO" id="GO:0051131">
    <property type="term" value="P:chaperone-mediated protein complex assembly"/>
    <property type="evidence" value="ECO:0007669"/>
    <property type="project" value="TreeGrafter"/>
</dbReference>
<dbReference type="GO" id="GO:0006457">
    <property type="term" value="P:protein folding"/>
    <property type="evidence" value="ECO:0007669"/>
    <property type="project" value="TreeGrafter"/>
</dbReference>
<dbReference type="STRING" id="988480.A0A075AW22"/>
<evidence type="ECO:0000256" key="1">
    <source>
        <dbReference type="ARBA" id="ARBA00025733"/>
    </source>
</evidence>
<dbReference type="InterPro" id="IPR008978">
    <property type="entry name" value="HSP20-like_chaperone"/>
</dbReference>
<accession>A0A075AW22</accession>
<organism evidence="3 5">
    <name type="scientific">Rozella allomycis (strain CSF55)</name>
    <dbReference type="NCBI Taxonomy" id="988480"/>
    <lineage>
        <taxon>Eukaryota</taxon>
        <taxon>Fungi</taxon>
        <taxon>Fungi incertae sedis</taxon>
        <taxon>Cryptomycota</taxon>
        <taxon>Cryptomycota incertae sedis</taxon>
        <taxon>Rozella</taxon>
    </lineage>
</organism>
<gene>
    <name evidence="3" type="ORF">O9G_002825</name>
    <name evidence="4" type="ORF">ROZALSC1DRAFT_28775</name>
</gene>
<name>A0A075AW22_ROZAC</name>
<dbReference type="Pfam" id="PF04969">
    <property type="entry name" value="CS"/>
    <property type="match status" value="1"/>
</dbReference>
<dbReference type="SUPFAM" id="SSF49764">
    <property type="entry name" value="HSP20-like chaperones"/>
    <property type="match status" value="1"/>
</dbReference>
<evidence type="ECO:0000313" key="4">
    <source>
        <dbReference type="EMBL" id="RKP19648.1"/>
    </source>
</evidence>
<dbReference type="EMBL" id="KE561096">
    <property type="protein sequence ID" value="EPZ32907.1"/>
    <property type="molecule type" value="Genomic_DNA"/>
</dbReference>
<reference evidence="6" key="2">
    <citation type="journal article" date="2018" name="Nat. Microbiol.">
        <title>Leveraging single-cell genomics to expand the fungal tree of life.</title>
        <authorList>
            <person name="Ahrendt S.R."/>
            <person name="Quandt C.A."/>
            <person name="Ciobanu D."/>
            <person name="Clum A."/>
            <person name="Salamov A."/>
            <person name="Andreopoulos B."/>
            <person name="Cheng J.F."/>
            <person name="Woyke T."/>
            <person name="Pelin A."/>
            <person name="Henrissat B."/>
            <person name="Reynolds N.K."/>
            <person name="Benny G.L."/>
            <person name="Smith M.E."/>
            <person name="James T.Y."/>
            <person name="Grigoriev I.V."/>
        </authorList>
    </citation>
    <scope>NUCLEOTIDE SEQUENCE [LARGE SCALE GENOMIC DNA]</scope>
    <source>
        <strain evidence="6">CSF55</strain>
    </source>
</reference>
<dbReference type="Proteomes" id="UP000281549">
    <property type="component" value="Unassembled WGS sequence"/>
</dbReference>
<dbReference type="GO" id="GO:0051087">
    <property type="term" value="F:protein-folding chaperone binding"/>
    <property type="evidence" value="ECO:0007669"/>
    <property type="project" value="TreeGrafter"/>
</dbReference>
<dbReference type="Proteomes" id="UP000030755">
    <property type="component" value="Unassembled WGS sequence"/>
</dbReference>
<dbReference type="OrthoDB" id="1564555at2759"/>
<dbReference type="PANTHER" id="PTHR22932:SF1">
    <property type="entry name" value="CO-CHAPERONE PROTEIN DAF-41"/>
    <property type="match status" value="1"/>
</dbReference>
<sequence length="250" mass="28286">MTASSETLLPTILWAQRKNIVYVTVEISEPEAPIISLSEEVLSVKAKSSMSGANYEVDIKFYEPIKKEDSKYHISDRNIQFILKKQNEGPYWPRLLNDKSKKHYIKTDFTRWVDEDEEDEKTAPPQDFDFSNMDFSQFAQQAGVGDEADSDDEEVPFVPDSVSTHLGELDNKSGNVTINYPIKVCITIPTFEIEGNSEESQEFKGNSIALKDDEYLVIQDPQTQELTIEKIGAVFNVKNKGRAMSISPTS</sequence>
<reference evidence="3 5" key="1">
    <citation type="journal article" date="2013" name="Curr. Biol.">
        <title>Shared signatures of parasitism and phylogenomics unite Cryptomycota and microsporidia.</title>
        <authorList>
            <person name="James T.Y."/>
            <person name="Pelin A."/>
            <person name="Bonen L."/>
            <person name="Ahrendt S."/>
            <person name="Sain D."/>
            <person name="Corradi N."/>
            <person name="Stajich J.E."/>
        </authorList>
    </citation>
    <scope>NUCLEOTIDE SEQUENCE [LARGE SCALE GENOMIC DNA]</scope>
    <source>
        <strain evidence="3">CSF55</strain>
        <strain evidence="3">CSF55</strain>
    </source>
</reference>
<evidence type="ECO:0000313" key="5">
    <source>
        <dbReference type="Proteomes" id="UP000030755"/>
    </source>
</evidence>
<dbReference type="HOGENOM" id="CLU_1256635_0_0_1"/>
<dbReference type="InterPro" id="IPR007052">
    <property type="entry name" value="CS_dom"/>
</dbReference>
<comment type="similarity">
    <text evidence="1">Belongs to the p23/wos2 family.</text>
</comment>
<dbReference type="GO" id="GO:0005829">
    <property type="term" value="C:cytosol"/>
    <property type="evidence" value="ECO:0007669"/>
    <property type="project" value="TreeGrafter"/>
</dbReference>
<dbReference type="GO" id="GO:0005634">
    <property type="term" value="C:nucleus"/>
    <property type="evidence" value="ECO:0007669"/>
    <property type="project" value="TreeGrafter"/>
</dbReference>
<dbReference type="PANTHER" id="PTHR22932">
    <property type="entry name" value="TELOMERASE-BINDING PROTEIN P23 HSP90 CO-CHAPERONE"/>
    <property type="match status" value="1"/>
</dbReference>
<evidence type="ECO:0000313" key="6">
    <source>
        <dbReference type="Proteomes" id="UP000281549"/>
    </source>
</evidence>
<keyword evidence="5" id="KW-1185">Reference proteome</keyword>
<dbReference type="AlphaFoldDB" id="A0A075AW22"/>
<dbReference type="FunFam" id="2.60.40.790:FF:000013">
    <property type="entry name" value="Very-long-chain (3R)-3-hydroxyacyl-CoA dehydratase"/>
    <property type="match status" value="1"/>
</dbReference>
<dbReference type="GO" id="GO:0051879">
    <property type="term" value="F:Hsp90 protein binding"/>
    <property type="evidence" value="ECO:0007669"/>
    <property type="project" value="InterPro"/>
</dbReference>
<dbReference type="Gene3D" id="2.60.40.790">
    <property type="match status" value="1"/>
</dbReference>
<evidence type="ECO:0000259" key="2">
    <source>
        <dbReference type="PROSITE" id="PS51203"/>
    </source>
</evidence>
<dbReference type="CDD" id="cd06465">
    <property type="entry name" value="p23_hB-ind1_like"/>
    <property type="match status" value="1"/>
</dbReference>
<feature type="domain" description="CS" evidence="2">
    <location>
        <begin position="7"/>
        <end position="96"/>
    </location>
</feature>
<dbReference type="InterPro" id="IPR045250">
    <property type="entry name" value="p23-like"/>
</dbReference>
<proteinExistence type="inferred from homology"/>
<evidence type="ECO:0000313" key="3">
    <source>
        <dbReference type="EMBL" id="EPZ32907.1"/>
    </source>
</evidence>